<accession>A0A0C1K7N3</accession>
<comment type="subcellular location">
    <subcellularLocation>
        <location evidence="1 8">Cell membrane</location>
        <topology evidence="1 8">Multi-pass membrane protein</topology>
    </subcellularLocation>
</comment>
<feature type="transmembrane region" description="Helical" evidence="8">
    <location>
        <begin position="44"/>
        <end position="65"/>
    </location>
</feature>
<dbReference type="STRING" id="862969.SCI_1330"/>
<keyword evidence="5 8" id="KW-0812">Transmembrane</keyword>
<feature type="transmembrane region" description="Helical" evidence="8">
    <location>
        <begin position="100"/>
        <end position="117"/>
    </location>
</feature>
<dbReference type="Pfam" id="PF01925">
    <property type="entry name" value="TauE"/>
    <property type="match status" value="1"/>
</dbReference>
<evidence type="ECO:0000256" key="7">
    <source>
        <dbReference type="ARBA" id="ARBA00023136"/>
    </source>
</evidence>
<feature type="transmembrane region" description="Helical" evidence="8">
    <location>
        <begin position="158"/>
        <end position="185"/>
    </location>
</feature>
<evidence type="ECO:0000256" key="3">
    <source>
        <dbReference type="ARBA" id="ARBA00022448"/>
    </source>
</evidence>
<dbReference type="InterPro" id="IPR052017">
    <property type="entry name" value="TSUP"/>
</dbReference>
<comment type="similarity">
    <text evidence="2 8">Belongs to the 4-toluene sulfonate uptake permease (TSUP) (TC 2.A.102) family.</text>
</comment>
<dbReference type="PANTHER" id="PTHR30269:SF23">
    <property type="entry name" value="MEMBRANE TRANSPORTER PROTEIN YDHB-RELATED"/>
    <property type="match status" value="1"/>
</dbReference>
<feature type="transmembrane region" description="Helical" evidence="8">
    <location>
        <begin position="230"/>
        <end position="250"/>
    </location>
</feature>
<keyword evidence="3" id="KW-0813">Transport</keyword>
<evidence type="ECO:0000256" key="5">
    <source>
        <dbReference type="ARBA" id="ARBA00022692"/>
    </source>
</evidence>
<dbReference type="RefSeq" id="WP_003068574.1">
    <property type="nucleotide sequence ID" value="NZ_CAJPUH010000006.1"/>
</dbReference>
<feature type="transmembrane region" description="Helical" evidence="8">
    <location>
        <begin position="72"/>
        <end position="94"/>
    </location>
</feature>
<feature type="transmembrane region" description="Helical" evidence="8">
    <location>
        <begin position="256"/>
        <end position="274"/>
    </location>
</feature>
<feature type="transmembrane region" description="Helical" evidence="8">
    <location>
        <begin position="205"/>
        <end position="223"/>
    </location>
</feature>
<evidence type="ECO:0000313" key="10">
    <source>
        <dbReference type="Proteomes" id="UP000031339"/>
    </source>
</evidence>
<evidence type="ECO:0000256" key="6">
    <source>
        <dbReference type="ARBA" id="ARBA00022989"/>
    </source>
</evidence>
<dbReference type="EMBL" id="JWIY01000001">
    <property type="protein sequence ID" value="KIC78871.1"/>
    <property type="molecule type" value="Genomic_DNA"/>
</dbReference>
<name>A0A0C1K7N3_STRCV</name>
<keyword evidence="6 8" id="KW-1133">Transmembrane helix</keyword>
<dbReference type="AlphaFoldDB" id="A0A0C1K7N3"/>
<gene>
    <name evidence="9" type="ORF">RN79_04705</name>
</gene>
<proteinExistence type="inferred from homology"/>
<feature type="transmembrane region" description="Helical" evidence="8">
    <location>
        <begin position="7"/>
        <end position="38"/>
    </location>
</feature>
<keyword evidence="4 8" id="KW-1003">Cell membrane</keyword>
<evidence type="ECO:0000256" key="2">
    <source>
        <dbReference type="ARBA" id="ARBA00009142"/>
    </source>
</evidence>
<evidence type="ECO:0000313" key="9">
    <source>
        <dbReference type="EMBL" id="KIC78871.1"/>
    </source>
</evidence>
<comment type="caution">
    <text evidence="9">The sequence shown here is derived from an EMBL/GenBank/DDBJ whole genome shotgun (WGS) entry which is preliminary data.</text>
</comment>
<evidence type="ECO:0000256" key="4">
    <source>
        <dbReference type="ARBA" id="ARBA00022475"/>
    </source>
</evidence>
<reference evidence="9 10" key="1">
    <citation type="submission" date="2014-12" db="EMBL/GenBank/DDBJ databases">
        <title>Partial genome sequence of Streptococcus constellatus KCOM 1650 (= ChDC B144).</title>
        <authorList>
            <person name="Kook J.-K."/>
            <person name="Park S.-N."/>
            <person name="Lim Y.K."/>
            <person name="Jo E."/>
        </authorList>
    </citation>
    <scope>NUCLEOTIDE SEQUENCE [LARGE SCALE GENOMIC DNA]</scope>
    <source>
        <strain evidence="9 10">KCOM 1650</strain>
    </source>
</reference>
<dbReference type="InterPro" id="IPR002781">
    <property type="entry name" value="TM_pro_TauE-like"/>
</dbReference>
<evidence type="ECO:0000256" key="1">
    <source>
        <dbReference type="ARBA" id="ARBA00004651"/>
    </source>
</evidence>
<sequence length="278" mass="29699">MLTYICTMLLVGLFAGILGALLGLGGGIVITPVLTLLFGVDIKYAVGASIIAVLATSSGSAIAYLKDDMLNLRIAMFLEIFTTLGAFVGAVLSVITDSQFLFLLYGALMLFQAFNMYQKIRSKKEEHLPSQNDAIAEKLNLSGEYFDKGLNRTIKYQVANVPGGSVVMFFAGVMSALLGIGAGAFKVLAMDTVMKMPLKASSATANFMMGVTGTASAIFYLFVGQINPVLVTPIALGVLVGSFIGSRIMPYVPVKVLRWIFLVALLALGMQMFIRGMK</sequence>
<dbReference type="PANTHER" id="PTHR30269">
    <property type="entry name" value="TRANSMEMBRANE PROTEIN YFCA"/>
    <property type="match status" value="1"/>
</dbReference>
<dbReference type="eggNOG" id="COG0730">
    <property type="taxonomic scope" value="Bacteria"/>
</dbReference>
<keyword evidence="7 8" id="KW-0472">Membrane</keyword>
<dbReference type="OrthoDB" id="9777163at2"/>
<dbReference type="Proteomes" id="UP000031339">
    <property type="component" value="Unassembled WGS sequence"/>
</dbReference>
<protein>
    <recommendedName>
        <fullName evidence="8">Probable membrane transporter protein</fullName>
    </recommendedName>
</protein>
<evidence type="ECO:0000256" key="8">
    <source>
        <dbReference type="RuleBase" id="RU363041"/>
    </source>
</evidence>
<organism evidence="9 10">
    <name type="scientific">Streptococcus constellatus</name>
    <dbReference type="NCBI Taxonomy" id="76860"/>
    <lineage>
        <taxon>Bacteria</taxon>
        <taxon>Bacillati</taxon>
        <taxon>Bacillota</taxon>
        <taxon>Bacilli</taxon>
        <taxon>Lactobacillales</taxon>
        <taxon>Streptococcaceae</taxon>
        <taxon>Streptococcus</taxon>
        <taxon>Streptococcus anginosus group</taxon>
    </lineage>
</organism>
<dbReference type="GO" id="GO:0005886">
    <property type="term" value="C:plasma membrane"/>
    <property type="evidence" value="ECO:0007669"/>
    <property type="project" value="UniProtKB-SubCell"/>
</dbReference>